<evidence type="ECO:0000256" key="10">
    <source>
        <dbReference type="RuleBase" id="RU000594"/>
    </source>
</evidence>
<dbReference type="PANTHER" id="PTHR33695">
    <property type="entry name" value="LIPOPROTEIN SIGNAL PEPTIDASE"/>
    <property type="match status" value="1"/>
</dbReference>
<comment type="similarity">
    <text evidence="1 9 11">Belongs to the peptidase A8 family.</text>
</comment>
<proteinExistence type="inferred from homology"/>
<evidence type="ECO:0000256" key="3">
    <source>
        <dbReference type="ARBA" id="ARBA00022670"/>
    </source>
</evidence>
<evidence type="ECO:0000256" key="6">
    <source>
        <dbReference type="ARBA" id="ARBA00022801"/>
    </source>
</evidence>
<dbReference type="EC" id="3.4.23.36" evidence="9"/>
<keyword evidence="3 9" id="KW-0645">Protease</keyword>
<dbReference type="PRINTS" id="PR00781">
    <property type="entry name" value="LIPOSIGPTASE"/>
</dbReference>
<keyword evidence="2 9" id="KW-1003">Cell membrane</keyword>
<accession>A0ABW3ZPI8</accession>
<feature type="transmembrane region" description="Helical" evidence="9">
    <location>
        <begin position="49"/>
        <end position="73"/>
    </location>
</feature>
<sequence>MYVYYILAMLVIAIDQLTKWIVVKTMELGEQVTVIGNFFYLTSHRNSGAAWGILQGQMGFFYVVTAIVVVGLIYFMQKYAKESKVLAIALSLILGGAIGNFIDRLLRNEVVDFFDVIIFGYDYPIFNIADAALVVGVILVIIITIIDERKEKRQNDRAAHGNRN</sequence>
<dbReference type="RefSeq" id="WP_382396982.1">
    <property type="nucleotide sequence ID" value="NZ_JBHTNH010000002.1"/>
</dbReference>
<protein>
    <recommendedName>
        <fullName evidence="9">Lipoprotein signal peptidase</fullName>
        <ecNumber evidence="9">3.4.23.36</ecNumber>
    </recommendedName>
    <alternativeName>
        <fullName evidence="9">Prolipoprotein signal peptidase</fullName>
    </alternativeName>
    <alternativeName>
        <fullName evidence="9">Signal peptidase II</fullName>
        <shortName evidence="9">SPase II</shortName>
    </alternativeName>
</protein>
<feature type="active site" evidence="9">
    <location>
        <position position="112"/>
    </location>
</feature>
<comment type="catalytic activity">
    <reaction evidence="9 10">
        <text>Release of signal peptides from bacterial membrane prolipoproteins. Hydrolyzes -Xaa-Yaa-Zaa-|-(S,diacylglyceryl)Cys-, in which Xaa is hydrophobic (preferably Leu), and Yaa (Ala or Ser) and Zaa (Gly or Ala) have small, neutral side chains.</text>
        <dbReference type="EC" id="3.4.23.36"/>
    </reaction>
</comment>
<dbReference type="HAMAP" id="MF_00161">
    <property type="entry name" value="LspA"/>
    <property type="match status" value="1"/>
</dbReference>
<evidence type="ECO:0000256" key="7">
    <source>
        <dbReference type="ARBA" id="ARBA00022989"/>
    </source>
</evidence>
<dbReference type="NCBIfam" id="TIGR00077">
    <property type="entry name" value="lspA"/>
    <property type="match status" value="1"/>
</dbReference>
<evidence type="ECO:0000256" key="5">
    <source>
        <dbReference type="ARBA" id="ARBA00022750"/>
    </source>
</evidence>
<evidence type="ECO:0000256" key="2">
    <source>
        <dbReference type="ARBA" id="ARBA00022475"/>
    </source>
</evidence>
<reference evidence="13" key="1">
    <citation type="journal article" date="2019" name="Int. J. Syst. Evol. Microbiol.">
        <title>The Global Catalogue of Microorganisms (GCM) 10K type strain sequencing project: providing services to taxonomists for standard genome sequencing and annotation.</title>
        <authorList>
            <consortium name="The Broad Institute Genomics Platform"/>
            <consortium name="The Broad Institute Genome Sequencing Center for Infectious Disease"/>
            <person name="Wu L."/>
            <person name="Ma J."/>
        </authorList>
    </citation>
    <scope>NUCLEOTIDE SEQUENCE [LARGE SCALE GENOMIC DNA]</scope>
    <source>
        <strain evidence="13">CCUG 54822</strain>
    </source>
</reference>
<name>A0ABW3ZPI8_9BACI</name>
<evidence type="ECO:0000256" key="4">
    <source>
        <dbReference type="ARBA" id="ARBA00022692"/>
    </source>
</evidence>
<keyword evidence="4 9" id="KW-0812">Transmembrane</keyword>
<keyword evidence="8 9" id="KW-0472">Membrane</keyword>
<feature type="transmembrane region" description="Helical" evidence="9">
    <location>
        <begin position="123"/>
        <end position="146"/>
    </location>
</feature>
<comment type="pathway">
    <text evidence="9">Protein modification; lipoprotein biosynthesis (signal peptide cleavage).</text>
</comment>
<evidence type="ECO:0000256" key="1">
    <source>
        <dbReference type="ARBA" id="ARBA00006139"/>
    </source>
</evidence>
<dbReference type="PROSITE" id="PS00855">
    <property type="entry name" value="SPASE_II"/>
    <property type="match status" value="1"/>
</dbReference>
<feature type="transmembrane region" description="Helical" evidence="9">
    <location>
        <begin position="85"/>
        <end position="103"/>
    </location>
</feature>
<organism evidence="12 13">
    <name type="scientific">Lentibacillus salinarum</name>
    <dbReference type="NCBI Taxonomy" id="446820"/>
    <lineage>
        <taxon>Bacteria</taxon>
        <taxon>Bacillati</taxon>
        <taxon>Bacillota</taxon>
        <taxon>Bacilli</taxon>
        <taxon>Bacillales</taxon>
        <taxon>Bacillaceae</taxon>
        <taxon>Lentibacillus</taxon>
    </lineage>
</organism>
<dbReference type="PANTHER" id="PTHR33695:SF1">
    <property type="entry name" value="LIPOPROTEIN SIGNAL PEPTIDASE"/>
    <property type="match status" value="1"/>
</dbReference>
<keyword evidence="6 9" id="KW-0378">Hydrolase</keyword>
<comment type="subcellular location">
    <subcellularLocation>
        <location evidence="9">Cell membrane</location>
        <topology evidence="9">Multi-pass membrane protein</topology>
    </subcellularLocation>
</comment>
<dbReference type="Proteomes" id="UP001597178">
    <property type="component" value="Unassembled WGS sequence"/>
</dbReference>
<evidence type="ECO:0000256" key="8">
    <source>
        <dbReference type="ARBA" id="ARBA00023136"/>
    </source>
</evidence>
<dbReference type="Pfam" id="PF01252">
    <property type="entry name" value="Peptidase_A8"/>
    <property type="match status" value="1"/>
</dbReference>
<evidence type="ECO:0000313" key="12">
    <source>
        <dbReference type="EMBL" id="MFD1360266.1"/>
    </source>
</evidence>
<comment type="function">
    <text evidence="9 10">This protein specifically catalyzes the removal of signal peptides from prolipoproteins.</text>
</comment>
<evidence type="ECO:0000256" key="11">
    <source>
        <dbReference type="RuleBase" id="RU004181"/>
    </source>
</evidence>
<gene>
    <name evidence="9 12" type="primary">lspA</name>
    <name evidence="12" type="ORF">ACFQ4A_01080</name>
</gene>
<keyword evidence="13" id="KW-1185">Reference proteome</keyword>
<feature type="active site" evidence="9">
    <location>
        <position position="130"/>
    </location>
</feature>
<dbReference type="InterPro" id="IPR001872">
    <property type="entry name" value="Peptidase_A8"/>
</dbReference>
<keyword evidence="5 9" id="KW-0064">Aspartyl protease</keyword>
<dbReference type="GO" id="GO:0004190">
    <property type="term" value="F:aspartic-type endopeptidase activity"/>
    <property type="evidence" value="ECO:0007669"/>
    <property type="project" value="UniProtKB-EC"/>
</dbReference>
<keyword evidence="7 9" id="KW-1133">Transmembrane helix</keyword>
<comment type="caution">
    <text evidence="9">Lacks conserved residue(s) required for the propagation of feature annotation.</text>
</comment>
<evidence type="ECO:0000313" key="13">
    <source>
        <dbReference type="Proteomes" id="UP001597178"/>
    </source>
</evidence>
<comment type="caution">
    <text evidence="12">The sequence shown here is derived from an EMBL/GenBank/DDBJ whole genome shotgun (WGS) entry which is preliminary data.</text>
</comment>
<dbReference type="EMBL" id="JBHTNH010000002">
    <property type="protein sequence ID" value="MFD1360266.1"/>
    <property type="molecule type" value="Genomic_DNA"/>
</dbReference>
<evidence type="ECO:0000256" key="9">
    <source>
        <dbReference type="HAMAP-Rule" id="MF_00161"/>
    </source>
</evidence>